<organism evidence="1 2">
    <name type="scientific">Herbinix hemicellulosilytica</name>
    <dbReference type="NCBI Taxonomy" id="1564487"/>
    <lineage>
        <taxon>Bacteria</taxon>
        <taxon>Bacillati</taxon>
        <taxon>Bacillota</taxon>
        <taxon>Clostridia</taxon>
        <taxon>Lachnospirales</taxon>
        <taxon>Lachnospiraceae</taxon>
        <taxon>Herbinix</taxon>
    </lineage>
</organism>
<dbReference type="Proteomes" id="UP000236497">
    <property type="component" value="Unassembled WGS sequence"/>
</dbReference>
<sequence length="77" mass="8933">MAYYWTCPFCGANLDPGEQCDCKKRKPKTHCFTCGMPLFPENALYDQDPAYEIDGHILCEDCVDKYVRRNCFKVLRG</sequence>
<dbReference type="OrthoDB" id="2058305at2"/>
<dbReference type="EMBL" id="CVTD020000017">
    <property type="protein sequence ID" value="CRZ34954.1"/>
    <property type="molecule type" value="Genomic_DNA"/>
</dbReference>
<gene>
    <name evidence="1" type="ORF">HHT355_1754</name>
</gene>
<proteinExistence type="predicted"/>
<keyword evidence="2" id="KW-1185">Reference proteome</keyword>
<name>A0A0H5SHJ1_HERHM</name>
<evidence type="ECO:0000313" key="1">
    <source>
        <dbReference type="EMBL" id="CRZ34954.1"/>
    </source>
</evidence>
<evidence type="ECO:0000313" key="2">
    <source>
        <dbReference type="Proteomes" id="UP000236497"/>
    </source>
</evidence>
<accession>A0A0H5SHJ1</accession>
<reference evidence="1 2" key="1">
    <citation type="submission" date="2015-06" db="EMBL/GenBank/DDBJ databases">
        <authorList>
            <person name="Wibberg Daniel"/>
        </authorList>
    </citation>
    <scope>NUCLEOTIDE SEQUENCE [LARGE SCALE GENOMIC DNA]</scope>
    <source>
        <strain evidence="1 2">T3/55T</strain>
    </source>
</reference>
<dbReference type="RefSeq" id="WP_103203052.1">
    <property type="nucleotide sequence ID" value="NZ_CVTD020000017.1"/>
</dbReference>
<dbReference type="AlphaFoldDB" id="A0A0H5SHJ1"/>
<protein>
    <submittedName>
        <fullName evidence="1">Uncharacterized protein</fullName>
    </submittedName>
</protein>